<evidence type="ECO:0000256" key="1">
    <source>
        <dbReference type="SAM" id="MobiDB-lite"/>
    </source>
</evidence>
<reference evidence="2" key="1">
    <citation type="submission" date="2020-04" db="EMBL/GenBank/DDBJ databases">
        <title>Genome Assembly and Annotation of Botryosphaeria dothidea sdau 11-99, a Latent Pathogen of Apple Fruit Ring Rot in China.</title>
        <authorList>
            <person name="Yu C."/>
            <person name="Diao Y."/>
            <person name="Lu Q."/>
            <person name="Zhao J."/>
            <person name="Cui S."/>
            <person name="Peng C."/>
            <person name="He B."/>
            <person name="Liu H."/>
        </authorList>
    </citation>
    <scope>NUCLEOTIDE SEQUENCE [LARGE SCALE GENOMIC DNA]</scope>
    <source>
        <strain evidence="2">Sdau11-99</strain>
    </source>
</reference>
<proteinExistence type="predicted"/>
<sequence>MSDYGYDSDEFDLYDDGWLYIAEEDHLADDLAERAVASPPPRDYDIDTSGYNSDYFEYWVDIEYNSDGWNDVKGAPKTDVARSTTTPGPKKRKKVTQGGPSQKKRKGPHGRKLSAGAPAAGDQPSPVLWQSRKERIQQEFQGAKTLTEEPASFALLGDWRTRFGPDMKEAKGKNAVMEPEEAPDAANEILQAVENATKAEDADFETEDDEPASAQEEGDGLENSLSSSGLDPQALMRALQENLAASGAAPAGLDQATLMKYLLQMVSGEGEADDIAGQLAEDLFENADEEDPEDKNIAEWAAKQKGKPENGDEKVEVSEGGPKSKAALPPTPPEGQDETSAVGRKGKSAAKEGSTTTTAAGSRSRKRKASEPAPDDEPPPRPKRATRSYAAPTTSSKSKTASGKGGKGNRG</sequence>
<dbReference type="Proteomes" id="UP000572817">
    <property type="component" value="Unassembled WGS sequence"/>
</dbReference>
<feature type="compositionally biased region" description="Basic residues" evidence="1">
    <location>
        <begin position="102"/>
        <end position="112"/>
    </location>
</feature>
<feature type="compositionally biased region" description="Low complexity" evidence="1">
    <location>
        <begin position="351"/>
        <end position="362"/>
    </location>
</feature>
<comment type="caution">
    <text evidence="2">The sequence shown here is derived from an EMBL/GenBank/DDBJ whole genome shotgun (WGS) entry which is preliminary data.</text>
</comment>
<dbReference type="OrthoDB" id="3933088at2759"/>
<protein>
    <submittedName>
        <fullName evidence="2">Uncharacterized protein</fullName>
    </submittedName>
</protein>
<feature type="compositionally biased region" description="Low complexity" evidence="1">
    <location>
        <begin position="390"/>
        <end position="402"/>
    </location>
</feature>
<evidence type="ECO:0000313" key="3">
    <source>
        <dbReference type="Proteomes" id="UP000572817"/>
    </source>
</evidence>
<accession>A0A8H4J5V1</accession>
<feature type="compositionally biased region" description="Acidic residues" evidence="1">
    <location>
        <begin position="202"/>
        <end position="220"/>
    </location>
</feature>
<feature type="compositionally biased region" description="Acidic residues" evidence="1">
    <location>
        <begin position="282"/>
        <end position="293"/>
    </location>
</feature>
<feature type="region of interest" description="Disordered" evidence="1">
    <location>
        <begin position="274"/>
        <end position="411"/>
    </location>
</feature>
<dbReference type="EMBL" id="WWBZ02000007">
    <property type="protein sequence ID" value="KAF4312337.1"/>
    <property type="molecule type" value="Genomic_DNA"/>
</dbReference>
<feature type="region of interest" description="Disordered" evidence="1">
    <location>
        <begin position="69"/>
        <end position="130"/>
    </location>
</feature>
<keyword evidence="3" id="KW-1185">Reference proteome</keyword>
<name>A0A8H4J5V1_9PEZI</name>
<dbReference type="AlphaFoldDB" id="A0A8H4J5V1"/>
<evidence type="ECO:0000313" key="2">
    <source>
        <dbReference type="EMBL" id="KAF4312337.1"/>
    </source>
</evidence>
<gene>
    <name evidence="2" type="ORF">GTA08_BOTSDO12277</name>
</gene>
<feature type="region of interest" description="Disordered" evidence="1">
    <location>
        <begin position="194"/>
        <end position="233"/>
    </location>
</feature>
<feature type="compositionally biased region" description="Basic and acidic residues" evidence="1">
    <location>
        <begin position="306"/>
        <end position="317"/>
    </location>
</feature>
<organism evidence="2 3">
    <name type="scientific">Botryosphaeria dothidea</name>
    <dbReference type="NCBI Taxonomy" id="55169"/>
    <lineage>
        <taxon>Eukaryota</taxon>
        <taxon>Fungi</taxon>
        <taxon>Dikarya</taxon>
        <taxon>Ascomycota</taxon>
        <taxon>Pezizomycotina</taxon>
        <taxon>Dothideomycetes</taxon>
        <taxon>Dothideomycetes incertae sedis</taxon>
        <taxon>Botryosphaeriales</taxon>
        <taxon>Botryosphaeriaceae</taxon>
        <taxon>Botryosphaeria</taxon>
    </lineage>
</organism>